<accession>D7KCC7</accession>
<feature type="transmembrane region" description="Helical" evidence="2">
    <location>
        <begin position="142"/>
        <end position="160"/>
    </location>
</feature>
<dbReference type="Proteomes" id="UP000008694">
    <property type="component" value="Unassembled WGS sequence"/>
</dbReference>
<evidence type="ECO:0000313" key="3">
    <source>
        <dbReference type="EMBL" id="EFH68410.1"/>
    </source>
</evidence>
<proteinExistence type="predicted"/>
<feature type="transmembrane region" description="Helical" evidence="2">
    <location>
        <begin position="71"/>
        <end position="93"/>
    </location>
</feature>
<evidence type="ECO:0000256" key="2">
    <source>
        <dbReference type="SAM" id="Phobius"/>
    </source>
</evidence>
<feature type="compositionally biased region" description="Basic and acidic residues" evidence="1">
    <location>
        <begin position="1"/>
        <end position="15"/>
    </location>
</feature>
<keyword evidence="2" id="KW-0472">Membrane</keyword>
<keyword evidence="2" id="KW-0812">Transmembrane</keyword>
<evidence type="ECO:0000256" key="1">
    <source>
        <dbReference type="SAM" id="MobiDB-lite"/>
    </source>
</evidence>
<feature type="region of interest" description="Disordered" evidence="1">
    <location>
        <begin position="1"/>
        <end position="23"/>
    </location>
</feature>
<evidence type="ECO:0000313" key="4">
    <source>
        <dbReference type="Proteomes" id="UP000008694"/>
    </source>
</evidence>
<dbReference type="AlphaFoldDB" id="D7KCC7"/>
<dbReference type="Gramene" id="scaffold_100268.1">
    <property type="protein sequence ID" value="scaffold_100268.1"/>
    <property type="gene ID" value="scaffold_100268.1"/>
</dbReference>
<dbReference type="EMBL" id="GL348713">
    <property type="protein sequence ID" value="EFH68410.1"/>
    <property type="molecule type" value="Genomic_DNA"/>
</dbReference>
<feature type="transmembrane region" description="Helical" evidence="2">
    <location>
        <begin position="37"/>
        <end position="59"/>
    </location>
</feature>
<organism evidence="4">
    <name type="scientific">Arabidopsis lyrata subsp. lyrata</name>
    <name type="common">Lyre-leaved rock-cress</name>
    <dbReference type="NCBI Taxonomy" id="81972"/>
    <lineage>
        <taxon>Eukaryota</taxon>
        <taxon>Viridiplantae</taxon>
        <taxon>Streptophyta</taxon>
        <taxon>Embryophyta</taxon>
        <taxon>Tracheophyta</taxon>
        <taxon>Spermatophyta</taxon>
        <taxon>Magnoliopsida</taxon>
        <taxon>eudicotyledons</taxon>
        <taxon>Gunneridae</taxon>
        <taxon>Pentapetalae</taxon>
        <taxon>rosids</taxon>
        <taxon>malvids</taxon>
        <taxon>Brassicales</taxon>
        <taxon>Brassicaceae</taxon>
        <taxon>Camelineae</taxon>
        <taxon>Arabidopsis</taxon>
    </lineage>
</organism>
<reference evidence="4" key="1">
    <citation type="journal article" date="2011" name="Nat. Genet.">
        <title>The Arabidopsis lyrata genome sequence and the basis of rapid genome size change.</title>
        <authorList>
            <person name="Hu T.T."/>
            <person name="Pattyn P."/>
            <person name="Bakker E.G."/>
            <person name="Cao J."/>
            <person name="Cheng J.-F."/>
            <person name="Clark R.M."/>
            <person name="Fahlgren N."/>
            <person name="Fawcett J.A."/>
            <person name="Grimwood J."/>
            <person name="Gundlach H."/>
            <person name="Haberer G."/>
            <person name="Hollister J.D."/>
            <person name="Ossowski S."/>
            <person name="Ottilar R.P."/>
            <person name="Salamov A.A."/>
            <person name="Schneeberger K."/>
            <person name="Spannagl M."/>
            <person name="Wang X."/>
            <person name="Yang L."/>
            <person name="Nasrallah M.E."/>
            <person name="Bergelson J."/>
            <person name="Carrington J.C."/>
            <person name="Gaut B.S."/>
            <person name="Schmutz J."/>
            <person name="Mayer K.F.X."/>
            <person name="Van de Peer Y."/>
            <person name="Grigoriev I.V."/>
            <person name="Nordborg M."/>
            <person name="Weigel D."/>
            <person name="Guo Y.-L."/>
        </authorList>
    </citation>
    <scope>NUCLEOTIDE SEQUENCE [LARGE SCALE GENOMIC DNA]</scope>
    <source>
        <strain evidence="4">cv. MN47</strain>
    </source>
</reference>
<dbReference type="HOGENOM" id="CLU_1604974_0_0_1"/>
<protein>
    <submittedName>
        <fullName evidence="3">Uncharacterized protein</fullName>
    </submittedName>
</protein>
<keyword evidence="2" id="KW-1133">Transmembrane helix</keyword>
<keyword evidence="4" id="KW-1185">Reference proteome</keyword>
<gene>
    <name evidence="3" type="ORF">ARALYDRAFT_887474</name>
</gene>
<feature type="transmembrane region" description="Helical" evidence="2">
    <location>
        <begin position="114"/>
        <end position="136"/>
    </location>
</feature>
<name>D7KCC7_ARALL</name>
<sequence length="166" mass="19236">MKPRHCAESKAKEQEAMNPATVDESRSRHHPWWKSKYVIYDIMIHILVIASNVATFLYVRNYKIPIAGDKIYMIELVGFYSCFSGILGVVEWVDIFKNIPDMEFKGGFMDRISHIFGLVFLIVLLYSISPVFALYFGIPSSLWFLSVLIYTMHVLCCRSYRTSFPS</sequence>